<evidence type="ECO:0000256" key="6">
    <source>
        <dbReference type="RuleBase" id="RU371123"/>
    </source>
</evidence>
<keyword evidence="3 6" id="KW-0274">FAD</keyword>
<evidence type="ECO:0000313" key="10">
    <source>
        <dbReference type="Proteomes" id="UP001314263"/>
    </source>
</evidence>
<dbReference type="PANTHER" id="PTHR12645">
    <property type="entry name" value="ALR/ERV"/>
    <property type="match status" value="1"/>
</dbReference>
<protein>
    <recommendedName>
        <fullName evidence="6">Sulfhydryl oxidase</fullName>
        <ecNumber evidence="6">1.8.3.2</ecNumber>
    </recommendedName>
</protein>
<dbReference type="Pfam" id="PF04777">
    <property type="entry name" value="Evr1_Alr"/>
    <property type="match status" value="1"/>
</dbReference>
<dbReference type="EMBL" id="CAUYUE010000003">
    <property type="protein sequence ID" value="CAK0749399.1"/>
    <property type="molecule type" value="Genomic_DNA"/>
</dbReference>
<keyword evidence="10" id="KW-1185">Reference proteome</keyword>
<reference evidence="9 10" key="1">
    <citation type="submission" date="2023-10" db="EMBL/GenBank/DDBJ databases">
        <authorList>
            <person name="Maclean D."/>
            <person name="Macfadyen A."/>
        </authorList>
    </citation>
    <scope>NUCLEOTIDE SEQUENCE [LARGE SCALE GENOMIC DNA]</scope>
</reference>
<proteinExistence type="predicted"/>
<evidence type="ECO:0000256" key="2">
    <source>
        <dbReference type="ARBA" id="ARBA00022630"/>
    </source>
</evidence>
<gene>
    <name evidence="9" type="ORF">CVIRNUC_001907</name>
</gene>
<evidence type="ECO:0000259" key="8">
    <source>
        <dbReference type="PROSITE" id="PS51324"/>
    </source>
</evidence>
<evidence type="ECO:0000256" key="7">
    <source>
        <dbReference type="SAM" id="MobiDB-lite"/>
    </source>
</evidence>
<comment type="caution">
    <text evidence="9">The sequence shown here is derived from an EMBL/GenBank/DDBJ whole genome shotgun (WGS) entry which is preliminary data.</text>
</comment>
<dbReference type="Proteomes" id="UP001314263">
    <property type="component" value="Unassembled WGS sequence"/>
</dbReference>
<evidence type="ECO:0000256" key="1">
    <source>
        <dbReference type="ARBA" id="ARBA00001974"/>
    </source>
</evidence>
<comment type="catalytic activity">
    <reaction evidence="6">
        <text>2 R'C(R)SH + O2 = R'C(R)S-S(R)CR' + H2O2</text>
        <dbReference type="Rhea" id="RHEA:17357"/>
        <dbReference type="ChEBI" id="CHEBI:15379"/>
        <dbReference type="ChEBI" id="CHEBI:16240"/>
        <dbReference type="ChEBI" id="CHEBI:16520"/>
        <dbReference type="ChEBI" id="CHEBI:17412"/>
        <dbReference type="EC" id="1.8.3.2"/>
    </reaction>
</comment>
<feature type="domain" description="ERV/ALR sulfhydryl oxidase" evidence="8">
    <location>
        <begin position="89"/>
        <end position="189"/>
    </location>
</feature>
<evidence type="ECO:0000256" key="5">
    <source>
        <dbReference type="ARBA" id="ARBA00023157"/>
    </source>
</evidence>
<name>A0AAV1HVV8_9CHLO</name>
<dbReference type="GO" id="GO:0050660">
    <property type="term" value="F:flavin adenine dinucleotide binding"/>
    <property type="evidence" value="ECO:0007669"/>
    <property type="project" value="TreeGrafter"/>
</dbReference>
<keyword evidence="4 6" id="KW-0560">Oxidoreductase</keyword>
<dbReference type="InterPro" id="IPR039799">
    <property type="entry name" value="ALR/ERV"/>
</dbReference>
<feature type="compositionally biased region" description="Polar residues" evidence="7">
    <location>
        <begin position="44"/>
        <end position="63"/>
    </location>
</feature>
<evidence type="ECO:0000256" key="4">
    <source>
        <dbReference type="ARBA" id="ARBA00023002"/>
    </source>
</evidence>
<dbReference type="PROSITE" id="PS51324">
    <property type="entry name" value="ERV_ALR"/>
    <property type="match status" value="1"/>
</dbReference>
<organism evidence="9 10">
    <name type="scientific">Coccomyxa viridis</name>
    <dbReference type="NCBI Taxonomy" id="1274662"/>
    <lineage>
        <taxon>Eukaryota</taxon>
        <taxon>Viridiplantae</taxon>
        <taxon>Chlorophyta</taxon>
        <taxon>core chlorophytes</taxon>
        <taxon>Trebouxiophyceae</taxon>
        <taxon>Trebouxiophyceae incertae sedis</taxon>
        <taxon>Coccomyxaceae</taxon>
        <taxon>Coccomyxa</taxon>
    </lineage>
</organism>
<sequence>MSQGGHSQGPRIALCVHQLRQFVTDRCSDIGKALKLDKRIRPASSGQLRKTSSPQGEHSCSSTYDDRATEGHVALHQPLTSSPGISAEKYVSREELGRATWLLLHTLAAQYPDRPSKQQKKDVTTLVDLMTRVYPCGECAEGFQAIVRDNAPSTGSGAQLRLWMCEAHNAVNQSLGKPEFNCNFVDARWGGVECEGETACSLFGGPRKR</sequence>
<dbReference type="EC" id="1.8.3.2" evidence="6"/>
<dbReference type="PANTHER" id="PTHR12645:SF0">
    <property type="entry name" value="FAD-LINKED SULFHYDRYL OXIDASE ALR"/>
    <property type="match status" value="1"/>
</dbReference>
<dbReference type="GO" id="GO:0005739">
    <property type="term" value="C:mitochondrion"/>
    <property type="evidence" value="ECO:0007669"/>
    <property type="project" value="TreeGrafter"/>
</dbReference>
<dbReference type="Gene3D" id="1.20.120.310">
    <property type="entry name" value="ERV/ALR sulfhydryl oxidase domain"/>
    <property type="match status" value="1"/>
</dbReference>
<dbReference type="AlphaFoldDB" id="A0AAV1HVV8"/>
<accession>A0AAV1HVV8</accession>
<evidence type="ECO:0000256" key="3">
    <source>
        <dbReference type="ARBA" id="ARBA00022827"/>
    </source>
</evidence>
<dbReference type="InterPro" id="IPR036774">
    <property type="entry name" value="ERV/ALR_sulphydryl_oxid_sf"/>
</dbReference>
<dbReference type="InterPro" id="IPR017905">
    <property type="entry name" value="ERV/ALR_sulphydryl_oxidase"/>
</dbReference>
<feature type="region of interest" description="Disordered" evidence="7">
    <location>
        <begin position="41"/>
        <end position="65"/>
    </location>
</feature>
<comment type="cofactor">
    <cofactor evidence="1 6">
        <name>FAD</name>
        <dbReference type="ChEBI" id="CHEBI:57692"/>
    </cofactor>
</comment>
<dbReference type="GO" id="GO:0016971">
    <property type="term" value="F:flavin-dependent sulfhydryl oxidase activity"/>
    <property type="evidence" value="ECO:0007669"/>
    <property type="project" value="InterPro"/>
</dbReference>
<keyword evidence="5" id="KW-1015">Disulfide bond</keyword>
<evidence type="ECO:0000313" key="9">
    <source>
        <dbReference type="EMBL" id="CAK0749399.1"/>
    </source>
</evidence>
<dbReference type="SUPFAM" id="SSF69000">
    <property type="entry name" value="FAD-dependent thiol oxidase"/>
    <property type="match status" value="1"/>
</dbReference>
<keyword evidence="2 6" id="KW-0285">Flavoprotein</keyword>